<organism evidence="1 2">
    <name type="scientific">Kickxella alabastrina</name>
    <dbReference type="NCBI Taxonomy" id="61397"/>
    <lineage>
        <taxon>Eukaryota</taxon>
        <taxon>Fungi</taxon>
        <taxon>Fungi incertae sedis</taxon>
        <taxon>Zoopagomycota</taxon>
        <taxon>Kickxellomycotina</taxon>
        <taxon>Kickxellomycetes</taxon>
        <taxon>Kickxellales</taxon>
        <taxon>Kickxellaceae</taxon>
        <taxon>Kickxella</taxon>
    </lineage>
</organism>
<comment type="caution">
    <text evidence="1">The sequence shown here is derived from an EMBL/GenBank/DDBJ whole genome shotgun (WGS) entry which is preliminary data.</text>
</comment>
<sequence>MSLIQRLVSFLLETRVPPHLEPQVKELPMSSLYAVMMKPIGPLLGVIFYLTLVNKWELRNAQRAAKMAAEKPSDKPAGNNSKGLQKLIIVHNLVLAVYSLWTFVDFFPAVLRNIQQAGFKNGFCDVEWTLRGGKLLMHGFLFYLSKYYEFIDTMIILAKGRQATTLQTFHHSGAVVIMWMGNFVHSPYLAFFVFENSIIHTLMYIYYSLTAMGYKPPGKQMLTCLQISQFYIALSAGAVYSVLPGCQSNEQKLFTYVFIGYIIMLIVLFTQFARKTYGQKAAAAAAATAATKSTKAAPEKRLQ</sequence>
<dbReference type="EMBL" id="JANBPG010001642">
    <property type="protein sequence ID" value="KAJ1888945.1"/>
    <property type="molecule type" value="Genomic_DNA"/>
</dbReference>
<gene>
    <name evidence="1" type="ORF">LPJ66_008305</name>
</gene>
<proteinExistence type="predicted"/>
<dbReference type="Proteomes" id="UP001150581">
    <property type="component" value="Unassembled WGS sequence"/>
</dbReference>
<evidence type="ECO:0000313" key="1">
    <source>
        <dbReference type="EMBL" id="KAJ1888945.1"/>
    </source>
</evidence>
<keyword evidence="2" id="KW-1185">Reference proteome</keyword>
<name>A0ACC1I6P5_9FUNG</name>
<evidence type="ECO:0000313" key="2">
    <source>
        <dbReference type="Proteomes" id="UP001150581"/>
    </source>
</evidence>
<accession>A0ACC1I6P5</accession>
<reference evidence="1" key="1">
    <citation type="submission" date="2022-07" db="EMBL/GenBank/DDBJ databases">
        <title>Phylogenomic reconstructions and comparative analyses of Kickxellomycotina fungi.</title>
        <authorList>
            <person name="Reynolds N.K."/>
            <person name="Stajich J.E."/>
            <person name="Barry K."/>
            <person name="Grigoriev I.V."/>
            <person name="Crous P."/>
            <person name="Smith M.E."/>
        </authorList>
    </citation>
    <scope>NUCLEOTIDE SEQUENCE</scope>
    <source>
        <strain evidence="1">Benny 63K</strain>
    </source>
</reference>
<protein>
    <submittedName>
        <fullName evidence="1">Uncharacterized protein</fullName>
    </submittedName>
</protein>